<dbReference type="PANTHER" id="PTHR24026">
    <property type="entry name" value="FAT ATYPICAL CADHERIN-RELATED"/>
    <property type="match status" value="1"/>
</dbReference>
<comment type="caution">
    <text evidence="4">The sequence shown here is derived from an EMBL/GenBank/DDBJ whole genome shotgun (WGS) entry which is preliminary data.</text>
</comment>
<keyword evidence="5" id="KW-1185">Reference proteome</keyword>
<dbReference type="InterPro" id="IPR015919">
    <property type="entry name" value="Cadherin-like_sf"/>
</dbReference>
<feature type="domain" description="Cadherin" evidence="3">
    <location>
        <begin position="139"/>
        <end position="230"/>
    </location>
</feature>
<dbReference type="SUPFAM" id="SSF49313">
    <property type="entry name" value="Cadherin-like"/>
    <property type="match status" value="2"/>
</dbReference>
<keyword evidence="1" id="KW-0812">Transmembrane</keyword>
<dbReference type="InterPro" id="IPR002126">
    <property type="entry name" value="Cadherin-like_dom"/>
</dbReference>
<reference evidence="4 5" key="1">
    <citation type="journal article" date="2019" name="Microorganisms">
        <title>Genome Insights into the Novel Species Microvirga brassicacearum, a Rapeseed Endophyte with Biotechnological Potential.</title>
        <authorList>
            <person name="Jimenez-Gomez A."/>
            <person name="Saati-Santamaria Z."/>
            <person name="Igual J.M."/>
            <person name="Rivas R."/>
            <person name="Mateos P.F."/>
            <person name="Garcia-Fraile P."/>
        </authorList>
    </citation>
    <scope>NUCLEOTIDE SEQUENCE [LARGE SCALE GENOMIC DNA]</scope>
    <source>
        <strain evidence="4 5">CDVBN77</strain>
    </source>
</reference>
<evidence type="ECO:0000313" key="4">
    <source>
        <dbReference type="EMBL" id="KAB0264578.1"/>
    </source>
</evidence>
<evidence type="ECO:0000313" key="5">
    <source>
        <dbReference type="Proteomes" id="UP000325684"/>
    </source>
</evidence>
<dbReference type="SUPFAM" id="SSF51120">
    <property type="entry name" value="beta-Roll"/>
    <property type="match status" value="1"/>
</dbReference>
<feature type="non-terminal residue" evidence="4">
    <location>
        <position position="1"/>
    </location>
</feature>
<keyword evidence="2" id="KW-1133">Transmembrane helix</keyword>
<dbReference type="PANTHER" id="PTHR24026:SF126">
    <property type="entry name" value="PROTOCADHERIN FAT 4"/>
    <property type="match status" value="1"/>
</dbReference>
<gene>
    <name evidence="4" type="ORF">FEZ63_22480</name>
</gene>
<evidence type="ECO:0000256" key="1">
    <source>
        <dbReference type="ARBA" id="ARBA00022692"/>
    </source>
</evidence>
<dbReference type="EMBL" id="VCMV01000070">
    <property type="protein sequence ID" value="KAB0264578.1"/>
    <property type="molecule type" value="Genomic_DNA"/>
</dbReference>
<dbReference type="AlphaFoldDB" id="A0A5N3P4A1"/>
<evidence type="ECO:0000259" key="3">
    <source>
        <dbReference type="PROSITE" id="PS50268"/>
    </source>
</evidence>
<dbReference type="PRINTS" id="PR00205">
    <property type="entry name" value="CADHERIN"/>
</dbReference>
<dbReference type="GO" id="GO:0007156">
    <property type="term" value="P:homophilic cell adhesion via plasma membrane adhesion molecules"/>
    <property type="evidence" value="ECO:0007669"/>
    <property type="project" value="InterPro"/>
</dbReference>
<organism evidence="4 5">
    <name type="scientific">Microvirga brassicacearum</name>
    <dbReference type="NCBI Taxonomy" id="2580413"/>
    <lineage>
        <taxon>Bacteria</taxon>
        <taxon>Pseudomonadati</taxon>
        <taxon>Pseudomonadota</taxon>
        <taxon>Alphaproteobacteria</taxon>
        <taxon>Hyphomicrobiales</taxon>
        <taxon>Methylobacteriaceae</taxon>
        <taxon>Microvirga</taxon>
    </lineage>
</organism>
<dbReference type="CDD" id="cd11304">
    <property type="entry name" value="Cadherin_repeat"/>
    <property type="match status" value="2"/>
</dbReference>
<dbReference type="Pfam" id="PF00353">
    <property type="entry name" value="HemolysinCabind"/>
    <property type="match status" value="1"/>
</dbReference>
<dbReference type="Pfam" id="PF00028">
    <property type="entry name" value="Cadherin"/>
    <property type="match status" value="2"/>
</dbReference>
<accession>A0A5N3P4A1</accession>
<dbReference type="InterPro" id="IPR001343">
    <property type="entry name" value="Hemolysn_Ca-bd"/>
</dbReference>
<dbReference type="SMART" id="SM00112">
    <property type="entry name" value="CA"/>
    <property type="match status" value="2"/>
</dbReference>
<evidence type="ECO:0000256" key="2">
    <source>
        <dbReference type="ARBA" id="ARBA00022989"/>
    </source>
</evidence>
<feature type="domain" description="Cadherin" evidence="3">
    <location>
        <begin position="34"/>
        <end position="129"/>
    </location>
</feature>
<dbReference type="PROSITE" id="PS50268">
    <property type="entry name" value="CADHERIN_2"/>
    <property type="match status" value="2"/>
</dbReference>
<dbReference type="PRINTS" id="PR00313">
    <property type="entry name" value="CABNDNGRPT"/>
</dbReference>
<sequence length="375" mass="40295">GLFHDRTFTIAVNNLNETPGNHAPTGLDLTSTAIDENSGGGTTVGRLTAIDQDPNDTFTYSLVSDPDGKFKISGDELTIKPGATLDYETKQFHQVTIRVKDAAGQTFDKLFTITVTDLPEVPGNRKPTDVNVAGLTAKELAATGTVVSTLTAIDDDANDTFTYQLLNPDGRFKISGNQLIVDNGIKLDYEQAASHQVTVRAYDKAGTFFDKTFSVGVGDIDPEIAVGTAFDDVLVGGRGKDNFNGSFGHDKLHGGLGNDVLKGDQGRDIFVFDTKASKKTNYDKILDYVVKDDSIQLDNAVFKKLGKGAPATPAKLNKKFFTVGTEARDGNDYVIYNKKNGVLSYDADGTGSGRAVEIALLKKNLKITAAEFFVI</sequence>
<dbReference type="Gene3D" id="2.150.10.10">
    <property type="entry name" value="Serralysin-like metalloprotease, C-terminal"/>
    <property type="match status" value="1"/>
</dbReference>
<keyword evidence="2" id="KW-0472">Membrane</keyword>
<name>A0A5N3P4A1_9HYPH</name>
<dbReference type="RefSeq" id="WP_201274262.1">
    <property type="nucleotide sequence ID" value="NZ_VCMV01000070.1"/>
</dbReference>
<protein>
    <recommendedName>
        <fullName evidence="3">Cadherin domain-containing protein</fullName>
    </recommendedName>
</protein>
<dbReference type="GO" id="GO:0005886">
    <property type="term" value="C:plasma membrane"/>
    <property type="evidence" value="ECO:0007669"/>
    <property type="project" value="UniProtKB-SubCell"/>
</dbReference>
<dbReference type="GO" id="GO:0005509">
    <property type="term" value="F:calcium ion binding"/>
    <property type="evidence" value="ECO:0007669"/>
    <property type="project" value="InterPro"/>
</dbReference>
<dbReference type="Gene3D" id="2.60.40.60">
    <property type="entry name" value="Cadherins"/>
    <property type="match status" value="2"/>
</dbReference>
<dbReference type="InterPro" id="IPR011049">
    <property type="entry name" value="Serralysin-like_metalloprot_C"/>
</dbReference>
<proteinExistence type="predicted"/>
<dbReference type="Proteomes" id="UP000325684">
    <property type="component" value="Unassembled WGS sequence"/>
</dbReference>